<proteinExistence type="predicted"/>
<dbReference type="EMBL" id="CP069107">
    <property type="protein sequence ID" value="QSS57572.1"/>
    <property type="molecule type" value="Genomic_DNA"/>
</dbReference>
<dbReference type="Proteomes" id="UP000663419">
    <property type="component" value="Chromosome 6"/>
</dbReference>
<dbReference type="AlphaFoldDB" id="A0A8A1LZI0"/>
<sequence>MSDAAACMHWEEGRMSTRLPIGDDNMDLPNARELLTAELRWLLACVVTWQKQESSCSHSEEWFYYYYYDYYFNV</sequence>
<dbReference type="VEuPathDB" id="FungiDB:I7I53_11797"/>
<evidence type="ECO:0000313" key="1">
    <source>
        <dbReference type="EMBL" id="QSS57572.1"/>
    </source>
</evidence>
<gene>
    <name evidence="1" type="ORF">I7I53_11797</name>
</gene>
<reference evidence="1" key="1">
    <citation type="submission" date="2021-01" db="EMBL/GenBank/DDBJ databases">
        <title>Chromosome-level genome assembly of a human fungal pathogen reveals clustering of transcriptionally co-regulated genes.</title>
        <authorList>
            <person name="Voorhies M."/>
            <person name="Cohen S."/>
            <person name="Shea T.P."/>
            <person name="Petrus S."/>
            <person name="Munoz J.F."/>
            <person name="Poplawski S."/>
            <person name="Goldman W.E."/>
            <person name="Michael T."/>
            <person name="Cuomo C.A."/>
            <person name="Sil A."/>
            <person name="Beyhan S."/>
        </authorList>
    </citation>
    <scope>NUCLEOTIDE SEQUENCE</scope>
    <source>
        <strain evidence="1">H88</strain>
    </source>
</reference>
<protein>
    <submittedName>
        <fullName evidence="1">Uncharacterized protein</fullName>
    </submittedName>
</protein>
<evidence type="ECO:0000313" key="2">
    <source>
        <dbReference type="Proteomes" id="UP000663419"/>
    </source>
</evidence>
<organism evidence="1 2">
    <name type="scientific">Ajellomyces capsulatus (strain H88)</name>
    <name type="common">Darling's disease fungus</name>
    <name type="synonym">Histoplasma capsulatum</name>
    <dbReference type="NCBI Taxonomy" id="544711"/>
    <lineage>
        <taxon>Eukaryota</taxon>
        <taxon>Fungi</taxon>
        <taxon>Dikarya</taxon>
        <taxon>Ascomycota</taxon>
        <taxon>Pezizomycotina</taxon>
        <taxon>Eurotiomycetes</taxon>
        <taxon>Eurotiomycetidae</taxon>
        <taxon>Onygenales</taxon>
        <taxon>Ajellomycetaceae</taxon>
        <taxon>Histoplasma</taxon>
    </lineage>
</organism>
<accession>A0A8A1LZI0</accession>
<name>A0A8A1LZI0_AJEC8</name>